<organism evidence="3 4">
    <name type="scientific">Neodothiora populina</name>
    <dbReference type="NCBI Taxonomy" id="2781224"/>
    <lineage>
        <taxon>Eukaryota</taxon>
        <taxon>Fungi</taxon>
        <taxon>Dikarya</taxon>
        <taxon>Ascomycota</taxon>
        <taxon>Pezizomycotina</taxon>
        <taxon>Dothideomycetes</taxon>
        <taxon>Dothideomycetidae</taxon>
        <taxon>Dothideales</taxon>
        <taxon>Dothioraceae</taxon>
        <taxon>Neodothiora</taxon>
    </lineage>
</organism>
<comment type="caution">
    <text evidence="3">The sequence shown here is derived from an EMBL/GenBank/DDBJ whole genome shotgun (WGS) entry which is preliminary data.</text>
</comment>
<name>A0ABR3PA59_9PEZI</name>
<evidence type="ECO:0000313" key="3">
    <source>
        <dbReference type="EMBL" id="KAL1303063.1"/>
    </source>
</evidence>
<gene>
    <name evidence="3" type="ORF">AAFC00_006509</name>
</gene>
<dbReference type="PRINTS" id="PR00069">
    <property type="entry name" value="ALDKETRDTASE"/>
</dbReference>
<evidence type="ECO:0000256" key="1">
    <source>
        <dbReference type="ARBA" id="ARBA00023002"/>
    </source>
</evidence>
<dbReference type="Gene3D" id="3.20.20.100">
    <property type="entry name" value="NADP-dependent oxidoreductase domain"/>
    <property type="match status" value="1"/>
</dbReference>
<proteinExistence type="predicted"/>
<keyword evidence="1" id="KW-0560">Oxidoreductase</keyword>
<dbReference type="Pfam" id="PF00248">
    <property type="entry name" value="Aldo_ket_red"/>
    <property type="match status" value="1"/>
</dbReference>
<feature type="domain" description="NADP-dependent oxidoreductase" evidence="2">
    <location>
        <begin position="22"/>
        <end position="122"/>
    </location>
</feature>
<evidence type="ECO:0000313" key="4">
    <source>
        <dbReference type="Proteomes" id="UP001562354"/>
    </source>
</evidence>
<dbReference type="Proteomes" id="UP001562354">
    <property type="component" value="Unassembled WGS sequence"/>
</dbReference>
<dbReference type="RefSeq" id="XP_069199338.1">
    <property type="nucleotide sequence ID" value="XM_069348628.1"/>
</dbReference>
<protein>
    <recommendedName>
        <fullName evidence="2">NADP-dependent oxidoreductase domain-containing protein</fullName>
    </recommendedName>
</protein>
<dbReference type="GeneID" id="95980208"/>
<dbReference type="InterPro" id="IPR023210">
    <property type="entry name" value="NADP_OxRdtase_dom"/>
</dbReference>
<dbReference type="EMBL" id="JBFMKM010000010">
    <property type="protein sequence ID" value="KAL1303063.1"/>
    <property type="molecule type" value="Genomic_DNA"/>
</dbReference>
<sequence>MSLPSHLPMAAAGGETVQMPSVGYGTWAAGGTGWCKDATSAALKAGYRHLDCAWMYGVDEEVGAAIRESGIPRSELFITSKFWPHFAAPENFEICLDQSLKKMGLDYFDLYLAHWPVAFKPVEREALEKAVTGPDTTNLQKGMQVIPGTDDVIVDWEHTSTNLASQAGNL</sequence>
<dbReference type="PANTHER" id="PTHR11732">
    <property type="entry name" value="ALDO/KETO REDUCTASE"/>
    <property type="match status" value="1"/>
</dbReference>
<dbReference type="SUPFAM" id="SSF51430">
    <property type="entry name" value="NAD(P)-linked oxidoreductase"/>
    <property type="match status" value="1"/>
</dbReference>
<dbReference type="InterPro" id="IPR020471">
    <property type="entry name" value="AKR"/>
</dbReference>
<dbReference type="InterPro" id="IPR036812">
    <property type="entry name" value="NAD(P)_OxRdtase_dom_sf"/>
</dbReference>
<reference evidence="3 4" key="1">
    <citation type="submission" date="2024-07" db="EMBL/GenBank/DDBJ databases">
        <title>Draft sequence of the Neodothiora populina.</title>
        <authorList>
            <person name="Drown D.D."/>
            <person name="Schuette U.S."/>
            <person name="Buechlein A.B."/>
            <person name="Rusch D.R."/>
            <person name="Winton L.W."/>
            <person name="Adams G.A."/>
        </authorList>
    </citation>
    <scope>NUCLEOTIDE SEQUENCE [LARGE SCALE GENOMIC DNA]</scope>
    <source>
        <strain evidence="3 4">CPC 39397</strain>
    </source>
</reference>
<keyword evidence="4" id="KW-1185">Reference proteome</keyword>
<evidence type="ECO:0000259" key="2">
    <source>
        <dbReference type="Pfam" id="PF00248"/>
    </source>
</evidence>
<accession>A0ABR3PA59</accession>